<feature type="repeat" description="NHL" evidence="2">
    <location>
        <begin position="101"/>
        <end position="143"/>
    </location>
</feature>
<dbReference type="AlphaFoldDB" id="A0A9D2KYF4"/>
<dbReference type="InterPro" id="IPR011990">
    <property type="entry name" value="TPR-like_helical_dom_sf"/>
</dbReference>
<evidence type="ECO:0000313" key="5">
    <source>
        <dbReference type="EMBL" id="HJA90375.1"/>
    </source>
</evidence>
<proteinExistence type="predicted"/>
<dbReference type="SUPFAM" id="SSF48452">
    <property type="entry name" value="TPR-like"/>
    <property type="match status" value="1"/>
</dbReference>
<sequence length="500" mass="56778">MKKRRILLYTLLYILLFPQLTSAASQSPYHSYTYDYWESVVYTPDPYLPNQTFTGQGLESGSFNSPQDLTVTDEGIIYVADTGNNRIVVLTKDLQLIKVIDSFQNQNGQADSFDGPSGVYLSEKEHLYVADANHNRVVVLDQDEQLVRYIQNPQSEVLESNFVFTPLKVAVDYADRVYVISKNMYQGIMTFDEKGDFSGFSGTINVSLSFTEKVWRILSTKEQRSRQILYIPTEFTGMDIDPDGFVYASNIDAKGEQGLRRLNPKGQDVIKTSLRNNLGGDQSYRLVGDYSGPSTFVDVSYRGSGIYSALDSARGRIFSYDDEGKLLYIFGGLGTQEGTFRRPVAMEVLGDQLLVLDAGNNAIMSFTPTHYGSLINEAVKKRFEGDESQTVALWEEVLKMDTNNELAYVGIGKSYLTSGNNEQATEYLSKGKDREYYSIAYKRYRNDILQDHFNSLLTILLVGIILIWLYRRLSRRYDFKIMVWLKAKGQRSLREESSNV</sequence>
<evidence type="ECO:0000256" key="1">
    <source>
        <dbReference type="ARBA" id="ARBA00022737"/>
    </source>
</evidence>
<dbReference type="Gene3D" id="2.120.10.30">
    <property type="entry name" value="TolB, C-terminal domain"/>
    <property type="match status" value="2"/>
</dbReference>
<dbReference type="Pfam" id="PF01436">
    <property type="entry name" value="NHL"/>
    <property type="match status" value="2"/>
</dbReference>
<dbReference type="EMBL" id="DWYW01000143">
    <property type="protein sequence ID" value="HJA90375.1"/>
    <property type="molecule type" value="Genomic_DNA"/>
</dbReference>
<keyword evidence="3" id="KW-0472">Membrane</keyword>
<evidence type="ECO:0000256" key="2">
    <source>
        <dbReference type="PROSITE-ProRule" id="PRU00504"/>
    </source>
</evidence>
<dbReference type="CDD" id="cd05819">
    <property type="entry name" value="NHL"/>
    <property type="match status" value="1"/>
</dbReference>
<gene>
    <name evidence="5" type="ORF">H9948_06235</name>
</gene>
<comment type="caution">
    <text evidence="5">The sequence shown here is derived from an EMBL/GenBank/DDBJ whole genome shotgun (WGS) entry which is preliminary data.</text>
</comment>
<feature type="transmembrane region" description="Helical" evidence="3">
    <location>
        <begin position="452"/>
        <end position="470"/>
    </location>
</feature>
<evidence type="ECO:0000256" key="4">
    <source>
        <dbReference type="SAM" id="SignalP"/>
    </source>
</evidence>
<name>A0A9D2KYF4_9LACT</name>
<dbReference type="InterPro" id="IPR001258">
    <property type="entry name" value="NHL_repeat"/>
</dbReference>
<accession>A0A9D2KYF4</accession>
<dbReference type="Proteomes" id="UP000886856">
    <property type="component" value="Unassembled WGS sequence"/>
</dbReference>
<reference evidence="5" key="2">
    <citation type="submission" date="2021-04" db="EMBL/GenBank/DDBJ databases">
        <authorList>
            <person name="Gilroy R."/>
        </authorList>
    </citation>
    <scope>NUCLEOTIDE SEQUENCE</scope>
    <source>
        <strain evidence="5">CHK171-505</strain>
    </source>
</reference>
<dbReference type="InterPro" id="IPR011042">
    <property type="entry name" value="6-blade_b-propeller_TolB-like"/>
</dbReference>
<dbReference type="InterPro" id="IPR050952">
    <property type="entry name" value="TRIM-NHL_E3_ligases"/>
</dbReference>
<feature type="signal peptide" evidence="4">
    <location>
        <begin position="1"/>
        <end position="23"/>
    </location>
</feature>
<dbReference type="PANTHER" id="PTHR24104:SF25">
    <property type="entry name" value="PROTEIN LIN-41"/>
    <property type="match status" value="1"/>
</dbReference>
<keyword evidence="3" id="KW-1133">Transmembrane helix</keyword>
<organism evidence="5 6">
    <name type="scientific">Candidatus Jeotgalibaca merdavium</name>
    <dbReference type="NCBI Taxonomy" id="2838627"/>
    <lineage>
        <taxon>Bacteria</taxon>
        <taxon>Bacillati</taxon>
        <taxon>Bacillota</taxon>
        <taxon>Bacilli</taxon>
        <taxon>Lactobacillales</taxon>
        <taxon>Carnobacteriaceae</taxon>
        <taxon>Jeotgalibaca</taxon>
    </lineage>
</organism>
<evidence type="ECO:0000313" key="6">
    <source>
        <dbReference type="Proteomes" id="UP000886856"/>
    </source>
</evidence>
<keyword evidence="3" id="KW-0812">Transmembrane</keyword>
<dbReference type="PROSITE" id="PS51125">
    <property type="entry name" value="NHL"/>
    <property type="match status" value="2"/>
</dbReference>
<evidence type="ECO:0000256" key="3">
    <source>
        <dbReference type="SAM" id="Phobius"/>
    </source>
</evidence>
<keyword evidence="1" id="KW-0677">Repeat</keyword>
<dbReference type="GO" id="GO:0008270">
    <property type="term" value="F:zinc ion binding"/>
    <property type="evidence" value="ECO:0007669"/>
    <property type="project" value="UniProtKB-KW"/>
</dbReference>
<feature type="chain" id="PRO_5039417097" evidence="4">
    <location>
        <begin position="24"/>
        <end position="500"/>
    </location>
</feature>
<reference evidence="5" key="1">
    <citation type="journal article" date="2021" name="PeerJ">
        <title>Extensive microbial diversity within the chicken gut microbiome revealed by metagenomics and culture.</title>
        <authorList>
            <person name="Gilroy R."/>
            <person name="Ravi A."/>
            <person name="Getino M."/>
            <person name="Pursley I."/>
            <person name="Horton D.L."/>
            <person name="Alikhan N.F."/>
            <person name="Baker D."/>
            <person name="Gharbi K."/>
            <person name="Hall N."/>
            <person name="Watson M."/>
            <person name="Adriaenssens E.M."/>
            <person name="Foster-Nyarko E."/>
            <person name="Jarju S."/>
            <person name="Secka A."/>
            <person name="Antonio M."/>
            <person name="Oren A."/>
            <person name="Chaudhuri R.R."/>
            <person name="La Ragione R."/>
            <person name="Hildebrand F."/>
            <person name="Pallen M.J."/>
        </authorList>
    </citation>
    <scope>NUCLEOTIDE SEQUENCE</scope>
    <source>
        <strain evidence="5">CHK171-505</strain>
    </source>
</reference>
<dbReference type="SUPFAM" id="SSF101898">
    <property type="entry name" value="NHL repeat"/>
    <property type="match status" value="1"/>
</dbReference>
<keyword evidence="4" id="KW-0732">Signal</keyword>
<dbReference type="PANTHER" id="PTHR24104">
    <property type="entry name" value="E3 UBIQUITIN-PROTEIN LIGASE NHLRC1-RELATED"/>
    <property type="match status" value="1"/>
</dbReference>
<protein>
    <submittedName>
        <fullName evidence="5">NHL repeat-containing protein</fullName>
    </submittedName>
</protein>
<feature type="repeat" description="NHL" evidence="2">
    <location>
        <begin position="61"/>
        <end position="93"/>
    </location>
</feature>